<protein>
    <submittedName>
        <fullName evidence="2">Uncharacterized protein</fullName>
    </submittedName>
</protein>
<dbReference type="AlphaFoldDB" id="A0A914HBP9"/>
<keyword evidence="1" id="KW-1185">Reference proteome</keyword>
<organism evidence="1 2">
    <name type="scientific">Globodera rostochiensis</name>
    <name type="common">Golden nematode worm</name>
    <name type="synonym">Heterodera rostochiensis</name>
    <dbReference type="NCBI Taxonomy" id="31243"/>
    <lineage>
        <taxon>Eukaryota</taxon>
        <taxon>Metazoa</taxon>
        <taxon>Ecdysozoa</taxon>
        <taxon>Nematoda</taxon>
        <taxon>Chromadorea</taxon>
        <taxon>Rhabditida</taxon>
        <taxon>Tylenchina</taxon>
        <taxon>Tylenchomorpha</taxon>
        <taxon>Tylenchoidea</taxon>
        <taxon>Heteroderidae</taxon>
        <taxon>Heteroderinae</taxon>
        <taxon>Globodera</taxon>
    </lineage>
</organism>
<accession>A0A914HBP9</accession>
<evidence type="ECO:0000313" key="1">
    <source>
        <dbReference type="Proteomes" id="UP000887572"/>
    </source>
</evidence>
<dbReference type="WBParaSite" id="Gr19_v10_g15131.t1">
    <property type="protein sequence ID" value="Gr19_v10_g15131.t1"/>
    <property type="gene ID" value="Gr19_v10_g15131"/>
</dbReference>
<reference evidence="2" key="1">
    <citation type="submission" date="2022-11" db="UniProtKB">
        <authorList>
            <consortium name="WormBaseParasite"/>
        </authorList>
    </citation>
    <scope>IDENTIFICATION</scope>
</reference>
<proteinExistence type="predicted"/>
<dbReference type="Proteomes" id="UP000887572">
    <property type="component" value="Unplaced"/>
</dbReference>
<sequence>MIPLRLANPCLPKVRNETPGRRRLTRAEVTKAGVRYGGLSRSNGRLVSPAGGAVHTCPDRRTRPLIRHGVVLLWLSLTADFGHNLVTTRSCPGRDQVMNSAVLRRYASVIGLWQHTGVCRHRSSTEITGSRRCGCQRCSARGCMGMDGAGGEESCNSTMMHRC</sequence>
<evidence type="ECO:0000313" key="2">
    <source>
        <dbReference type="WBParaSite" id="Gr19_v10_g15131.t1"/>
    </source>
</evidence>
<name>A0A914HBP9_GLORO</name>